<dbReference type="GeneID" id="88356349"/>
<name>A0A291RDB3_9NOCA</name>
<evidence type="ECO:0000313" key="2">
    <source>
        <dbReference type="Proteomes" id="UP000221961"/>
    </source>
</evidence>
<reference evidence="1 2" key="1">
    <citation type="submission" date="2017-10" db="EMBL/GenBank/DDBJ databases">
        <title>Comparative genomics between pathogenic Norcardia.</title>
        <authorList>
            <person name="Zeng L."/>
        </authorList>
    </citation>
    <scope>NUCLEOTIDE SEQUENCE [LARGE SCALE GENOMIC DNA]</scope>
    <source>
        <strain evidence="1 2">NC_YFY_NT001</strain>
    </source>
</reference>
<evidence type="ECO:0000313" key="1">
    <source>
        <dbReference type="EMBL" id="ATL65300.1"/>
    </source>
</evidence>
<organism evidence="1 2">
    <name type="scientific">Nocardia terpenica</name>
    <dbReference type="NCBI Taxonomy" id="455432"/>
    <lineage>
        <taxon>Bacteria</taxon>
        <taxon>Bacillati</taxon>
        <taxon>Actinomycetota</taxon>
        <taxon>Actinomycetes</taxon>
        <taxon>Mycobacteriales</taxon>
        <taxon>Nocardiaceae</taxon>
        <taxon>Nocardia</taxon>
    </lineage>
</organism>
<gene>
    <name evidence="1" type="ORF">CRH09_02735</name>
</gene>
<dbReference type="EMBL" id="CP023778">
    <property type="protein sequence ID" value="ATL65300.1"/>
    <property type="molecule type" value="Genomic_DNA"/>
</dbReference>
<evidence type="ECO:0008006" key="3">
    <source>
        <dbReference type="Google" id="ProtNLM"/>
    </source>
</evidence>
<dbReference type="RefSeq" id="WP_098692602.1">
    <property type="nucleotide sequence ID" value="NZ_CP023778.1"/>
</dbReference>
<proteinExistence type="predicted"/>
<dbReference type="AlphaFoldDB" id="A0A291RDB3"/>
<sequence length="78" mass="8317">MAIGQAAESAVLNVLAPGGMLTAQQISNQAELTGWATRHAIEQLAQRGLIMPVAHRSRWSITARGRLARAGWTGGERP</sequence>
<accession>A0A291RDB3</accession>
<dbReference type="InterPro" id="IPR036390">
    <property type="entry name" value="WH_DNA-bd_sf"/>
</dbReference>
<protein>
    <recommendedName>
        <fullName evidence="3">MarR family transcriptional regulator</fullName>
    </recommendedName>
</protein>
<dbReference type="KEGG" id="ntp:CRH09_02735"/>
<dbReference type="SUPFAM" id="SSF46785">
    <property type="entry name" value="Winged helix' DNA-binding domain"/>
    <property type="match status" value="1"/>
</dbReference>
<dbReference type="Proteomes" id="UP000221961">
    <property type="component" value="Chromosome"/>
</dbReference>